<protein>
    <submittedName>
        <fullName evidence="2">Uncharacterized protein</fullName>
    </submittedName>
</protein>
<accession>A0A2P2N1A2</accession>
<dbReference type="PANTHER" id="PTHR31642:SF316">
    <property type="entry name" value="PROTEIN ECERIFERUM 26-LIKE"/>
    <property type="match status" value="1"/>
</dbReference>
<organism evidence="2">
    <name type="scientific">Rhizophora mucronata</name>
    <name type="common">Asiatic mangrove</name>
    <dbReference type="NCBI Taxonomy" id="61149"/>
    <lineage>
        <taxon>Eukaryota</taxon>
        <taxon>Viridiplantae</taxon>
        <taxon>Streptophyta</taxon>
        <taxon>Embryophyta</taxon>
        <taxon>Tracheophyta</taxon>
        <taxon>Spermatophyta</taxon>
        <taxon>Magnoliopsida</taxon>
        <taxon>eudicotyledons</taxon>
        <taxon>Gunneridae</taxon>
        <taxon>Pentapetalae</taxon>
        <taxon>rosids</taxon>
        <taxon>fabids</taxon>
        <taxon>Malpighiales</taxon>
        <taxon>Rhizophoraceae</taxon>
        <taxon>Rhizophora</taxon>
    </lineage>
</organism>
<dbReference type="EMBL" id="GGEC01055778">
    <property type="protein sequence ID" value="MBX36262.1"/>
    <property type="molecule type" value="Transcribed_RNA"/>
</dbReference>
<dbReference type="InterPro" id="IPR023213">
    <property type="entry name" value="CAT-like_dom_sf"/>
</dbReference>
<dbReference type="Gene3D" id="3.30.559.10">
    <property type="entry name" value="Chloramphenicol acetyltransferase-like domain"/>
    <property type="match status" value="1"/>
</dbReference>
<dbReference type="AlphaFoldDB" id="A0A2P2N1A2"/>
<evidence type="ECO:0000313" key="2">
    <source>
        <dbReference type="EMBL" id="MBX36262.1"/>
    </source>
</evidence>
<name>A0A2P2N1A2_RHIMU</name>
<sequence length="285" mass="31846">MIFKAWSETHRGMVIEHPPLFKPSMLCDRSSATEAPAKSVINYAAKARAHAPSLKMATATFKFSNSTIKQCLNEMHDKCPEATPFDFLAALFWIHITRLMAPQPDDHHSLSICLDFRRLVQPSIPLGYFGNALHFSHLSLNVEEMACSDLGKVVKLLHNHVSGITEEEFWSGIDWLKSQKDGEEKYSPPFNMYGPELTCVSMEHMITGNHSLVNAAIFKKKKKPVHVSFHVGNVEGDGLIVVMPSTEEGLARTVSVTLPSNELAELYKDQALLRLEPTMLLCGRT</sequence>
<evidence type="ECO:0000256" key="1">
    <source>
        <dbReference type="ARBA" id="ARBA00009861"/>
    </source>
</evidence>
<proteinExistence type="inferred from homology"/>
<dbReference type="GO" id="GO:0016747">
    <property type="term" value="F:acyltransferase activity, transferring groups other than amino-acyl groups"/>
    <property type="evidence" value="ECO:0007669"/>
    <property type="project" value="TreeGrafter"/>
</dbReference>
<dbReference type="InterPro" id="IPR050317">
    <property type="entry name" value="Plant_Fungal_Acyltransferase"/>
</dbReference>
<reference evidence="2" key="1">
    <citation type="submission" date="2018-02" db="EMBL/GenBank/DDBJ databases">
        <title>Rhizophora mucronata_Transcriptome.</title>
        <authorList>
            <person name="Meera S.P."/>
            <person name="Sreeshan A."/>
            <person name="Augustine A."/>
        </authorList>
    </citation>
    <scope>NUCLEOTIDE SEQUENCE</scope>
    <source>
        <tissue evidence="2">Leaf</tissue>
    </source>
</reference>
<dbReference type="Pfam" id="PF02458">
    <property type="entry name" value="Transferase"/>
    <property type="match status" value="1"/>
</dbReference>
<comment type="similarity">
    <text evidence="1">Belongs to the plant acyltransferase family.</text>
</comment>
<dbReference type="PANTHER" id="PTHR31642">
    <property type="entry name" value="TRICHOTHECENE 3-O-ACETYLTRANSFERASE"/>
    <property type="match status" value="1"/>
</dbReference>